<dbReference type="GeneID" id="89921720"/>
<feature type="compositionally biased region" description="Basic and acidic residues" evidence="1">
    <location>
        <begin position="151"/>
        <end position="164"/>
    </location>
</feature>
<dbReference type="Proteomes" id="UP001337655">
    <property type="component" value="Unassembled WGS sequence"/>
</dbReference>
<sequence length="164" mass="17381">MDKAKDTLEDAKARFGHAVVGLQNLRWQNISEQARKRLEEHPKLTAFVLLSILIAFCPFLVVIPFLTLLGFGGLGPVAGSLAAAHQSANGATTGFRVLQSARMAGYGPAVVNSFIQVPAVVGAAMAEIQKWSDAAGEGQGKEGEPLQVEQGDLKEALDNHESST</sequence>
<feature type="transmembrane region" description="Helical" evidence="2">
    <location>
        <begin position="44"/>
        <end position="71"/>
    </location>
</feature>
<organism evidence="3 4">
    <name type="scientific">Saxophila tyrrhenica</name>
    <dbReference type="NCBI Taxonomy" id="1690608"/>
    <lineage>
        <taxon>Eukaryota</taxon>
        <taxon>Fungi</taxon>
        <taxon>Dikarya</taxon>
        <taxon>Ascomycota</taxon>
        <taxon>Pezizomycotina</taxon>
        <taxon>Dothideomycetes</taxon>
        <taxon>Dothideomycetidae</taxon>
        <taxon>Mycosphaerellales</taxon>
        <taxon>Extremaceae</taxon>
        <taxon>Saxophila</taxon>
    </lineage>
</organism>
<comment type="caution">
    <text evidence="3">The sequence shown here is derived from an EMBL/GenBank/DDBJ whole genome shotgun (WGS) entry which is preliminary data.</text>
</comment>
<name>A0AAV9PN31_9PEZI</name>
<dbReference type="EMBL" id="JAVRRT010000001">
    <property type="protein sequence ID" value="KAK5175232.1"/>
    <property type="molecule type" value="Genomic_DNA"/>
</dbReference>
<dbReference type="RefSeq" id="XP_064663870.1">
    <property type="nucleotide sequence ID" value="XM_064797636.1"/>
</dbReference>
<evidence type="ECO:0000256" key="2">
    <source>
        <dbReference type="SAM" id="Phobius"/>
    </source>
</evidence>
<keyword evidence="2" id="KW-1133">Transmembrane helix</keyword>
<feature type="region of interest" description="Disordered" evidence="1">
    <location>
        <begin position="133"/>
        <end position="164"/>
    </location>
</feature>
<keyword evidence="2" id="KW-0812">Transmembrane</keyword>
<keyword evidence="4" id="KW-1185">Reference proteome</keyword>
<dbReference type="AlphaFoldDB" id="A0AAV9PN31"/>
<evidence type="ECO:0000313" key="4">
    <source>
        <dbReference type="Proteomes" id="UP001337655"/>
    </source>
</evidence>
<gene>
    <name evidence="3" type="ORF">LTR77_000369</name>
</gene>
<proteinExistence type="predicted"/>
<reference evidence="3 4" key="1">
    <citation type="submission" date="2023-08" db="EMBL/GenBank/DDBJ databases">
        <title>Black Yeasts Isolated from many extreme environments.</title>
        <authorList>
            <person name="Coleine C."/>
            <person name="Stajich J.E."/>
            <person name="Selbmann L."/>
        </authorList>
    </citation>
    <scope>NUCLEOTIDE SEQUENCE [LARGE SCALE GENOMIC DNA]</scope>
    <source>
        <strain evidence="3 4">CCFEE 5935</strain>
    </source>
</reference>
<dbReference type="InterPro" id="IPR038213">
    <property type="entry name" value="IFI6/IFI27-like_sf"/>
</dbReference>
<evidence type="ECO:0000313" key="3">
    <source>
        <dbReference type="EMBL" id="KAK5175232.1"/>
    </source>
</evidence>
<protein>
    <submittedName>
        <fullName evidence="3">Uncharacterized protein</fullName>
    </submittedName>
</protein>
<accession>A0AAV9PN31</accession>
<dbReference type="Gene3D" id="6.10.110.10">
    <property type="match status" value="1"/>
</dbReference>
<evidence type="ECO:0000256" key="1">
    <source>
        <dbReference type="SAM" id="MobiDB-lite"/>
    </source>
</evidence>
<keyword evidence="2" id="KW-0472">Membrane</keyword>